<dbReference type="InterPro" id="IPR014794">
    <property type="entry name" value="DUF1779"/>
</dbReference>
<keyword evidence="2" id="KW-1185">Reference proteome</keyword>
<dbReference type="SUPFAM" id="SSF143842">
    <property type="entry name" value="YwmB-like"/>
    <property type="match status" value="1"/>
</dbReference>
<name>A0ABS6JXV2_9BACI</name>
<evidence type="ECO:0000313" key="2">
    <source>
        <dbReference type="Proteomes" id="UP000790580"/>
    </source>
</evidence>
<organism evidence="1 2">
    <name type="scientific">Evansella alkalicola</name>
    <dbReference type="NCBI Taxonomy" id="745819"/>
    <lineage>
        <taxon>Bacteria</taxon>
        <taxon>Bacillati</taxon>
        <taxon>Bacillota</taxon>
        <taxon>Bacilli</taxon>
        <taxon>Bacillales</taxon>
        <taxon>Bacillaceae</taxon>
        <taxon>Evansella</taxon>
    </lineage>
</organism>
<dbReference type="EMBL" id="JAHQCR010000076">
    <property type="protein sequence ID" value="MBU9723410.1"/>
    <property type="molecule type" value="Genomic_DNA"/>
</dbReference>
<protein>
    <submittedName>
        <fullName evidence="1">YwmB family TATA-box binding protein</fullName>
    </submittedName>
</protein>
<evidence type="ECO:0000313" key="1">
    <source>
        <dbReference type="EMBL" id="MBU9723410.1"/>
    </source>
</evidence>
<dbReference type="Proteomes" id="UP000790580">
    <property type="component" value="Unassembled WGS sequence"/>
</dbReference>
<dbReference type="Gene3D" id="3.30.360.40">
    <property type="entry name" value="YwmB-like"/>
    <property type="match status" value="1"/>
</dbReference>
<proteinExistence type="predicted"/>
<accession>A0ABS6JXV2</accession>
<comment type="caution">
    <text evidence="1">The sequence shown here is derived from an EMBL/GenBank/DDBJ whole genome shotgun (WGS) entry which is preliminary data.</text>
</comment>
<dbReference type="InterPro" id="IPR036209">
    <property type="entry name" value="YwmB-like_sf"/>
</dbReference>
<gene>
    <name evidence="1" type="ORF">KS407_18485</name>
</gene>
<dbReference type="Pfam" id="PF08680">
    <property type="entry name" value="DUF1779"/>
    <property type="match status" value="1"/>
</dbReference>
<reference evidence="1 2" key="1">
    <citation type="submission" date="2021-06" db="EMBL/GenBank/DDBJ databases">
        <title>Bacillus sp. RD4P76, an endophyte from a halophyte.</title>
        <authorList>
            <person name="Sun J.-Q."/>
        </authorList>
    </citation>
    <scope>NUCLEOTIDE SEQUENCE [LARGE SCALE GENOMIC DNA]</scope>
    <source>
        <strain evidence="1 2">JCM 17098</strain>
    </source>
</reference>
<dbReference type="Gene3D" id="3.30.2030.10">
    <property type="entry name" value="YwmB-like"/>
    <property type="match status" value="1"/>
</dbReference>
<dbReference type="RefSeq" id="WP_088077030.1">
    <property type="nucleotide sequence ID" value="NZ_JAHQCR010000076.1"/>
</dbReference>
<sequence>MGRNWQSLAVACTVIFMITTLLSGFKEAEGSLSHSTVKSQQSPQHIITLMDKKLSDIGVMTNRAHIYARSHQTGFESYDEMMKYLENWNLTDDDMNTIRNKVNSSKKWNGTFSEQKSSYTKKTSIFIQPMTSSKDQYEVYTIYEASFLPISTKDTAFHLFSKNALLNNYDPADIFLRIEGTVSENDALNVQQMGQKLMDTFSAQVVEEVQEDNFVSLSALTPHWNNKLITNGQEMNLQAAVRQLDYNEGLGGKTTVTIGTPLITTEY</sequence>